<dbReference type="HOGENOM" id="CLU_1643818_0_0_1"/>
<dbReference type="AlphaFoldDB" id="A0A067STC1"/>
<feature type="compositionally biased region" description="Polar residues" evidence="1">
    <location>
        <begin position="27"/>
        <end position="54"/>
    </location>
</feature>
<feature type="region of interest" description="Disordered" evidence="1">
    <location>
        <begin position="22"/>
        <end position="95"/>
    </location>
</feature>
<evidence type="ECO:0000313" key="3">
    <source>
        <dbReference type="Proteomes" id="UP000027222"/>
    </source>
</evidence>
<organism evidence="2 3">
    <name type="scientific">Galerina marginata (strain CBS 339.88)</name>
    <dbReference type="NCBI Taxonomy" id="685588"/>
    <lineage>
        <taxon>Eukaryota</taxon>
        <taxon>Fungi</taxon>
        <taxon>Dikarya</taxon>
        <taxon>Basidiomycota</taxon>
        <taxon>Agaricomycotina</taxon>
        <taxon>Agaricomycetes</taxon>
        <taxon>Agaricomycetidae</taxon>
        <taxon>Agaricales</taxon>
        <taxon>Agaricineae</taxon>
        <taxon>Strophariaceae</taxon>
        <taxon>Galerina</taxon>
    </lineage>
</organism>
<feature type="compositionally biased region" description="Basic and acidic residues" evidence="1">
    <location>
        <begin position="57"/>
        <end position="69"/>
    </location>
</feature>
<evidence type="ECO:0000256" key="1">
    <source>
        <dbReference type="SAM" id="MobiDB-lite"/>
    </source>
</evidence>
<name>A0A067STC1_GALM3</name>
<accession>A0A067STC1</accession>
<keyword evidence="3" id="KW-1185">Reference proteome</keyword>
<dbReference type="EMBL" id="KL142399">
    <property type="protein sequence ID" value="KDR69988.1"/>
    <property type="molecule type" value="Genomic_DNA"/>
</dbReference>
<dbReference type="Proteomes" id="UP000027222">
    <property type="component" value="Unassembled WGS sequence"/>
</dbReference>
<protein>
    <submittedName>
        <fullName evidence="2">Uncharacterized protein</fullName>
    </submittedName>
</protein>
<feature type="compositionally biased region" description="Acidic residues" evidence="1">
    <location>
        <begin position="81"/>
        <end position="90"/>
    </location>
</feature>
<sequence length="161" mass="17386">MSSKAENVDKKDIPLEEIVAEHKLVDSQRSSMINETDPFSSLNDSDSDSEATAISSPKDDSDSSVDHHLPHAPKATTISSTEDDSNDSNSDDEHHWSHDLVLCASPEAVSLPLSLEGRVMGLEQKLHELQEQTKSLQGGLGKLGMQLGKLGQILQTGVVTE</sequence>
<reference evidence="3" key="1">
    <citation type="journal article" date="2014" name="Proc. Natl. Acad. Sci. U.S.A.">
        <title>Extensive sampling of basidiomycete genomes demonstrates inadequacy of the white-rot/brown-rot paradigm for wood decay fungi.</title>
        <authorList>
            <person name="Riley R."/>
            <person name="Salamov A.A."/>
            <person name="Brown D.W."/>
            <person name="Nagy L.G."/>
            <person name="Floudas D."/>
            <person name="Held B.W."/>
            <person name="Levasseur A."/>
            <person name="Lombard V."/>
            <person name="Morin E."/>
            <person name="Otillar R."/>
            <person name="Lindquist E.A."/>
            <person name="Sun H."/>
            <person name="LaButti K.M."/>
            <person name="Schmutz J."/>
            <person name="Jabbour D."/>
            <person name="Luo H."/>
            <person name="Baker S.E."/>
            <person name="Pisabarro A.G."/>
            <person name="Walton J.D."/>
            <person name="Blanchette R.A."/>
            <person name="Henrissat B."/>
            <person name="Martin F."/>
            <person name="Cullen D."/>
            <person name="Hibbett D.S."/>
            <person name="Grigoriev I.V."/>
        </authorList>
    </citation>
    <scope>NUCLEOTIDE SEQUENCE [LARGE SCALE GENOMIC DNA]</scope>
    <source>
        <strain evidence="3">CBS 339.88</strain>
    </source>
</reference>
<proteinExistence type="predicted"/>
<gene>
    <name evidence="2" type="ORF">GALMADRAFT_145034</name>
</gene>
<evidence type="ECO:0000313" key="2">
    <source>
        <dbReference type="EMBL" id="KDR69988.1"/>
    </source>
</evidence>